<feature type="transmembrane region" description="Helical" evidence="6">
    <location>
        <begin position="232"/>
        <end position="252"/>
    </location>
</feature>
<keyword evidence="8" id="KW-1185">Reference proteome</keyword>
<protein>
    <submittedName>
        <fullName evidence="7">Uncharacterized protein</fullName>
    </submittedName>
</protein>
<feature type="transmembrane region" description="Helical" evidence="6">
    <location>
        <begin position="121"/>
        <end position="143"/>
    </location>
</feature>
<evidence type="ECO:0000256" key="4">
    <source>
        <dbReference type="ARBA" id="ARBA00023136"/>
    </source>
</evidence>
<evidence type="ECO:0000313" key="7">
    <source>
        <dbReference type="EMBL" id="KAG2232503.1"/>
    </source>
</evidence>
<organism evidence="7 8">
    <name type="scientific">Thamnidium elegans</name>
    <dbReference type="NCBI Taxonomy" id="101142"/>
    <lineage>
        <taxon>Eukaryota</taxon>
        <taxon>Fungi</taxon>
        <taxon>Fungi incertae sedis</taxon>
        <taxon>Mucoromycota</taxon>
        <taxon>Mucoromycotina</taxon>
        <taxon>Mucoromycetes</taxon>
        <taxon>Mucorales</taxon>
        <taxon>Mucorineae</taxon>
        <taxon>Mucoraceae</taxon>
        <taxon>Thamnidium</taxon>
    </lineage>
</organism>
<accession>A0A8H7SQB2</accession>
<feature type="compositionally biased region" description="Basic and acidic residues" evidence="5">
    <location>
        <begin position="284"/>
        <end position="294"/>
    </location>
</feature>
<dbReference type="InterPro" id="IPR007568">
    <property type="entry name" value="RTA1"/>
</dbReference>
<dbReference type="Proteomes" id="UP000613177">
    <property type="component" value="Unassembled WGS sequence"/>
</dbReference>
<keyword evidence="3 6" id="KW-1133">Transmembrane helix</keyword>
<dbReference type="AlphaFoldDB" id="A0A8H7SQB2"/>
<feature type="transmembrane region" description="Helical" evidence="6">
    <location>
        <begin position="198"/>
        <end position="217"/>
    </location>
</feature>
<dbReference type="GO" id="GO:0016020">
    <property type="term" value="C:membrane"/>
    <property type="evidence" value="ECO:0007669"/>
    <property type="project" value="UniProtKB-SubCell"/>
</dbReference>
<dbReference type="PANTHER" id="PTHR31465">
    <property type="entry name" value="PROTEIN RTA1-RELATED"/>
    <property type="match status" value="1"/>
</dbReference>
<evidence type="ECO:0000256" key="6">
    <source>
        <dbReference type="SAM" id="Phobius"/>
    </source>
</evidence>
<evidence type="ECO:0000256" key="5">
    <source>
        <dbReference type="SAM" id="MobiDB-lite"/>
    </source>
</evidence>
<evidence type="ECO:0000256" key="3">
    <source>
        <dbReference type="ARBA" id="ARBA00022989"/>
    </source>
</evidence>
<evidence type="ECO:0000256" key="1">
    <source>
        <dbReference type="ARBA" id="ARBA00004141"/>
    </source>
</evidence>
<evidence type="ECO:0000313" key="8">
    <source>
        <dbReference type="Proteomes" id="UP000613177"/>
    </source>
</evidence>
<feature type="transmembrane region" description="Helical" evidence="6">
    <location>
        <begin position="51"/>
        <end position="73"/>
    </location>
</feature>
<comment type="subcellular location">
    <subcellularLocation>
        <location evidence="1">Membrane</location>
        <topology evidence="1">Multi-pass membrane protein</topology>
    </subcellularLocation>
</comment>
<gene>
    <name evidence="7" type="ORF">INT48_007416</name>
</gene>
<dbReference type="EMBL" id="JAEPRE010000109">
    <property type="protein sequence ID" value="KAG2232503.1"/>
    <property type="molecule type" value="Genomic_DNA"/>
</dbReference>
<name>A0A8H7SQB2_9FUNG</name>
<keyword evidence="4 6" id="KW-0472">Membrane</keyword>
<dbReference type="PANTHER" id="PTHR31465:SF1">
    <property type="entry name" value="PROTEIN RTA1-RELATED"/>
    <property type="match status" value="1"/>
</dbReference>
<keyword evidence="2 6" id="KW-0812">Transmembrane</keyword>
<feature type="transmembrane region" description="Helical" evidence="6">
    <location>
        <begin position="20"/>
        <end position="39"/>
    </location>
</feature>
<comment type="caution">
    <text evidence="7">The sequence shown here is derived from an EMBL/GenBank/DDBJ whole genome shotgun (WGS) entry which is preliminary data.</text>
</comment>
<dbReference type="Pfam" id="PF04479">
    <property type="entry name" value="RTA1"/>
    <property type="match status" value="1"/>
</dbReference>
<feature type="region of interest" description="Disordered" evidence="5">
    <location>
        <begin position="269"/>
        <end position="294"/>
    </location>
</feature>
<reference evidence="7" key="1">
    <citation type="submission" date="2021-01" db="EMBL/GenBank/DDBJ databases">
        <title>Metabolic potential, ecology and presence of endohyphal bacteria is reflected in genomic diversity of Mucoromycotina.</title>
        <authorList>
            <person name="Muszewska A."/>
            <person name="Okrasinska A."/>
            <person name="Steczkiewicz K."/>
            <person name="Drgas O."/>
            <person name="Orlowska M."/>
            <person name="Perlinska-Lenart U."/>
            <person name="Aleksandrzak-Piekarczyk T."/>
            <person name="Szatraj K."/>
            <person name="Zielenkiewicz U."/>
            <person name="Pilsyk S."/>
            <person name="Malc E."/>
            <person name="Mieczkowski P."/>
            <person name="Kruszewska J.S."/>
            <person name="Biernat P."/>
            <person name="Pawlowska J."/>
        </authorList>
    </citation>
    <scope>NUCLEOTIDE SEQUENCE</scope>
    <source>
        <strain evidence="7">WA0000018081</strain>
    </source>
</reference>
<evidence type="ECO:0000256" key="2">
    <source>
        <dbReference type="ARBA" id="ARBA00022692"/>
    </source>
</evidence>
<sequence length="294" mass="33491">MDGPIDMVYMYFQYHPNKPAAYVALAVFVLIDIYLILRIRLQKAPAFMYKLIPLLTMETLGFVMRIVCFSTPINLGKFLTSNLFTIVAPNVVGLVNYNAITHMIRLSNLETDKFYLNHKKLKILSIVCTIIPSMLQGIGGALQTVADLRSKGLKLIIAGLSIQLIVFASFFMFLIFITRENSITYQVEGIENPKKKTLIRVYATLFLLTIRIIYRLAQFSTGPTGPIATKEWTIYVFDTLIVAFVFLILSTLNSCFPKQGEEIFIERDEEKCRSSRESSVSNTLKEEPREENKL</sequence>
<feature type="transmembrane region" description="Helical" evidence="6">
    <location>
        <begin position="155"/>
        <end position="177"/>
    </location>
</feature>
<proteinExistence type="predicted"/>
<feature type="transmembrane region" description="Helical" evidence="6">
    <location>
        <begin position="79"/>
        <end position="100"/>
    </location>
</feature>